<evidence type="ECO:0000256" key="3">
    <source>
        <dbReference type="ARBA" id="ARBA00023002"/>
    </source>
</evidence>
<dbReference type="InterPro" id="IPR011251">
    <property type="entry name" value="Luciferase-like_dom"/>
</dbReference>
<reference evidence="8" key="2">
    <citation type="journal article" date="2022" name="Sci. Rep.">
        <title>In silico prediction of the enzymes involved in the degradation of the herbicide molinate by Gulosibacter molinativorax ON4T.</title>
        <authorList>
            <person name="Lopes A.R."/>
            <person name="Bunin E."/>
            <person name="Viana A.T."/>
            <person name="Froufe H."/>
            <person name="Munoz-Merida A."/>
            <person name="Pinho D."/>
            <person name="Figueiredo J."/>
            <person name="Barroso C."/>
            <person name="Vaz-Moreira I."/>
            <person name="Bellanger X."/>
            <person name="Egas C."/>
            <person name="Nunes O.C."/>
        </authorList>
    </citation>
    <scope>NUCLEOTIDE SEQUENCE</scope>
    <source>
        <strain evidence="8">ON4</strain>
    </source>
</reference>
<gene>
    <name evidence="8" type="ORF">C7K25_09205</name>
</gene>
<dbReference type="RefSeq" id="WP_035732617.1">
    <property type="nucleotide sequence ID" value="NZ_CP028426.1"/>
</dbReference>
<evidence type="ECO:0000313" key="9">
    <source>
        <dbReference type="Proteomes" id="UP001170379"/>
    </source>
</evidence>
<feature type="domain" description="Luciferase-like" evidence="7">
    <location>
        <begin position="44"/>
        <end position="393"/>
    </location>
</feature>
<dbReference type="CDD" id="cd01095">
    <property type="entry name" value="Nitrilotriacetate_monoxgenase"/>
    <property type="match status" value="1"/>
</dbReference>
<evidence type="ECO:0000256" key="4">
    <source>
        <dbReference type="ARBA" id="ARBA00023033"/>
    </source>
</evidence>
<proteinExistence type="inferred from homology"/>
<evidence type="ECO:0000256" key="5">
    <source>
        <dbReference type="ARBA" id="ARBA00033748"/>
    </source>
</evidence>
<dbReference type="Proteomes" id="UP001170379">
    <property type="component" value="Unassembled WGS sequence"/>
</dbReference>
<keyword evidence="1" id="KW-0285">Flavoprotein</keyword>
<dbReference type="PIRSF" id="PIRSF000337">
    <property type="entry name" value="NTA_MOA"/>
    <property type="match status" value="1"/>
</dbReference>
<dbReference type="InterPro" id="IPR051260">
    <property type="entry name" value="Diverse_substr_monoxygenases"/>
</dbReference>
<dbReference type="InterPro" id="IPR036661">
    <property type="entry name" value="Luciferase-like_sf"/>
</dbReference>
<dbReference type="Gene3D" id="3.20.20.30">
    <property type="entry name" value="Luciferase-like domain"/>
    <property type="match status" value="1"/>
</dbReference>
<feature type="region of interest" description="Disordered" evidence="6">
    <location>
        <begin position="1"/>
        <end position="23"/>
    </location>
</feature>
<reference evidence="8" key="1">
    <citation type="submission" date="2018-03" db="EMBL/GenBank/DDBJ databases">
        <authorList>
            <person name="Nunes O.C."/>
            <person name="Lopes A.R."/>
            <person name="Froufe H."/>
            <person name="Munoz-Merida A."/>
            <person name="Barroso C."/>
            <person name="Egas C."/>
        </authorList>
    </citation>
    <scope>NUCLEOTIDE SEQUENCE</scope>
    <source>
        <strain evidence="8">ON4</strain>
    </source>
</reference>
<evidence type="ECO:0000256" key="1">
    <source>
        <dbReference type="ARBA" id="ARBA00022630"/>
    </source>
</evidence>
<keyword evidence="2" id="KW-0288">FMN</keyword>
<organism evidence="8 9">
    <name type="scientific">Gulosibacter molinativorax</name>
    <dbReference type="NCBI Taxonomy" id="256821"/>
    <lineage>
        <taxon>Bacteria</taxon>
        <taxon>Bacillati</taxon>
        <taxon>Actinomycetota</taxon>
        <taxon>Actinomycetes</taxon>
        <taxon>Micrococcales</taxon>
        <taxon>Microbacteriaceae</taxon>
        <taxon>Gulosibacter</taxon>
    </lineage>
</organism>
<dbReference type="SUPFAM" id="SSF51679">
    <property type="entry name" value="Bacterial luciferase-like"/>
    <property type="match status" value="1"/>
</dbReference>
<dbReference type="PANTHER" id="PTHR30011">
    <property type="entry name" value="ALKANESULFONATE MONOOXYGENASE-RELATED"/>
    <property type="match status" value="1"/>
</dbReference>
<comment type="similarity">
    <text evidence="5">Belongs to the NtaA/SnaA/DszA monooxygenase family.</text>
</comment>
<dbReference type="NCBIfam" id="TIGR03860">
    <property type="entry name" value="FMN_nitrolo"/>
    <property type="match status" value="1"/>
</dbReference>
<name>A0ABT7C8I6_9MICO</name>
<accession>A0ABT7C8I6</accession>
<dbReference type="PANTHER" id="PTHR30011:SF16">
    <property type="entry name" value="C2H2 FINGER DOMAIN TRANSCRIPTION FACTOR (EUROFUNG)-RELATED"/>
    <property type="match status" value="1"/>
</dbReference>
<dbReference type="EMBL" id="PXVD01000013">
    <property type="protein sequence ID" value="MDJ1371541.1"/>
    <property type="molecule type" value="Genomic_DNA"/>
</dbReference>
<keyword evidence="9" id="KW-1185">Reference proteome</keyword>
<evidence type="ECO:0000313" key="8">
    <source>
        <dbReference type="EMBL" id="MDJ1371541.1"/>
    </source>
</evidence>
<keyword evidence="3" id="KW-0560">Oxidoreductase</keyword>
<dbReference type="InterPro" id="IPR016215">
    <property type="entry name" value="NTA_MOA"/>
</dbReference>
<evidence type="ECO:0000256" key="2">
    <source>
        <dbReference type="ARBA" id="ARBA00022643"/>
    </source>
</evidence>
<comment type="caution">
    <text evidence="8">The sequence shown here is derived from an EMBL/GenBank/DDBJ whole genome shotgun (WGS) entry which is preliminary data.</text>
</comment>
<evidence type="ECO:0000259" key="7">
    <source>
        <dbReference type="Pfam" id="PF00296"/>
    </source>
</evidence>
<protein>
    <submittedName>
        <fullName evidence="8">LLM class flavin-dependent oxidoreductase</fullName>
    </submittedName>
</protein>
<sequence>MSSRESATQPDALPPLHLGAMLTASGAPDDERAWLDPSEPTNASVSPDWYREVAQIAEQATFDFLFIADAVFVDLDSPAHYLSRFEPLSALSFLAGVTSHIGLVGTFSTSYQEPYNLARMLMSLDHLSRGRAGWNVVTSLGDRAARNFGLDAQRDHETRYARATEAIDVVRALWRSYEADAFPRDRASGTFLDQSKVHTLNHRGEHFSVAGPLNIERSPQGEPVIFQAGQSAPGMALAAHSADCVFGMQTTIEDALAYREGIRGAMAGSDRPEPKLYIKVMIAFADAPGRADEAAREYLVRHGALDELRGRVSRAIEREIEVGDASTITDRDIARGHVNEGTWLFEHLTEDRDAGRTLGESVERLLGRDRLVFAGTGEEIADEMVEWQRAGAAEGFIMQVSNRAEFRRVRDELAPALRVRGALRDAYPEDATLRGLLGLAERN</sequence>
<keyword evidence="4" id="KW-0503">Monooxygenase</keyword>
<evidence type="ECO:0000256" key="6">
    <source>
        <dbReference type="SAM" id="MobiDB-lite"/>
    </source>
</evidence>
<dbReference type="Pfam" id="PF00296">
    <property type="entry name" value="Bac_luciferase"/>
    <property type="match status" value="1"/>
</dbReference>